<dbReference type="Pfam" id="PF00723">
    <property type="entry name" value="Glyco_hydro_15"/>
    <property type="match status" value="1"/>
</dbReference>
<dbReference type="InterPro" id="IPR011613">
    <property type="entry name" value="GH15-like"/>
</dbReference>
<evidence type="ECO:0000259" key="2">
    <source>
        <dbReference type="Pfam" id="PF19291"/>
    </source>
</evidence>
<dbReference type="RefSeq" id="WP_086901810.1">
    <property type="nucleotide sequence ID" value="NZ_CP021358.1"/>
</dbReference>
<feature type="domain" description="GH15-like" evidence="1">
    <location>
        <begin position="222"/>
        <end position="586"/>
    </location>
</feature>
<name>A0A240UUH2_9GAMM</name>
<sequence>MQASRCIEDYGFIGNLKTAALIDRDACIAWLCLPRFDAEACCALLLGEQHNGYWQISPQDPVVSRSRHYRGETLVLETEFETASGRVAVIDFMPPIQKGQTHNDLVRVVEGRQGHVEMQSRALFRFDYGRVAPFSHYQDGVMSAVVGPDSLRLVSEAALEENEEGVCCARFNVASGERVAFVLTWHLAWQTPPEVLDADLEQQAVEQWWQQWSSRCEIDDRYRAPVIRSLITLKALTDADTGGILGAATTSLPEISGGEANWDYRYTWLRDASFVLHALLDSGYREEAEAWRSWLLRAVAGGPESLQPMYGIGGERRLVEHELPWLAGFNGATPVRIGNGAWQQQQLDVYGEVMDALHRARRHALAPESDLWHVQYQLLEYLEQHWQEPGAGLWELRGPQRHYTHSRVMVWVAFDRAVKAVEYFDMKGDLERWKALRQQVHDEVCAQGFNARRQSFVQYYGGDELDVSALLLPLMGFLPADDPRMVSTVDLIRKELGYDDFLYRFLTDKKQACLTDGEGAFVIGCFWLVDNLVLQERHDEAQALFDRLLEIRNDLGLMSEEYDPRCRRQLGNVPQAFSHVGLINSAHLLARGACSSKGYP</sequence>
<dbReference type="Pfam" id="PF19291">
    <property type="entry name" value="TREH_N"/>
    <property type="match status" value="1"/>
</dbReference>
<dbReference type="GO" id="GO:0005975">
    <property type="term" value="P:carbohydrate metabolic process"/>
    <property type="evidence" value="ECO:0007669"/>
    <property type="project" value="InterPro"/>
</dbReference>
<dbReference type="Gene3D" id="1.50.10.10">
    <property type="match status" value="1"/>
</dbReference>
<feature type="domain" description="Trehalase-like N-terminal" evidence="2">
    <location>
        <begin position="5"/>
        <end position="131"/>
    </location>
</feature>
<dbReference type="AlphaFoldDB" id="A0A240UUH2"/>
<dbReference type="InterPro" id="IPR012341">
    <property type="entry name" value="6hp_glycosidase-like_sf"/>
</dbReference>
<dbReference type="InterPro" id="IPR008928">
    <property type="entry name" value="6-hairpin_glycosidase_sf"/>
</dbReference>
<dbReference type="SUPFAM" id="SSF48208">
    <property type="entry name" value="Six-hairpin glycosidases"/>
    <property type="match status" value="1"/>
</dbReference>
<dbReference type="GO" id="GO:0004553">
    <property type="term" value="F:hydrolase activity, hydrolyzing O-glycosyl compounds"/>
    <property type="evidence" value="ECO:0007669"/>
    <property type="project" value="TreeGrafter"/>
</dbReference>
<dbReference type="PANTHER" id="PTHR31616">
    <property type="entry name" value="TREHALASE"/>
    <property type="match status" value="1"/>
</dbReference>
<reference evidence="3 4" key="1">
    <citation type="submission" date="2017-05" db="EMBL/GenBank/DDBJ databases">
        <authorList>
            <person name="Song R."/>
            <person name="Chenine A.L."/>
            <person name="Ruprecht R.M."/>
        </authorList>
    </citation>
    <scope>NUCLEOTIDE SEQUENCE [LARGE SCALE GENOMIC DNA]</scope>
    <source>
        <strain evidence="3">SW32</strain>
    </source>
</reference>
<dbReference type="PANTHER" id="PTHR31616:SF0">
    <property type="entry name" value="GLUCAN 1,4-ALPHA-GLUCOSIDASE"/>
    <property type="match status" value="1"/>
</dbReference>
<evidence type="ECO:0000259" key="1">
    <source>
        <dbReference type="Pfam" id="PF00723"/>
    </source>
</evidence>
<organism evidence="3 4">
    <name type="scientific">Kushneria marisflavi</name>
    <dbReference type="NCBI Taxonomy" id="157779"/>
    <lineage>
        <taxon>Bacteria</taxon>
        <taxon>Pseudomonadati</taxon>
        <taxon>Pseudomonadota</taxon>
        <taxon>Gammaproteobacteria</taxon>
        <taxon>Oceanospirillales</taxon>
        <taxon>Halomonadaceae</taxon>
        <taxon>Kushneria</taxon>
    </lineage>
</organism>
<dbReference type="Proteomes" id="UP000194457">
    <property type="component" value="Chromosome"/>
</dbReference>
<accession>A0A240UUH2</accession>
<dbReference type="InterPro" id="IPR045582">
    <property type="entry name" value="Trehalase-like_N"/>
</dbReference>
<gene>
    <name evidence="3" type="ORF">B9H00_09805</name>
</gene>
<evidence type="ECO:0000313" key="4">
    <source>
        <dbReference type="Proteomes" id="UP000194457"/>
    </source>
</evidence>
<evidence type="ECO:0000313" key="3">
    <source>
        <dbReference type="EMBL" id="ART64702.1"/>
    </source>
</evidence>
<protein>
    <submittedName>
        <fullName evidence="3">Glucoamylase</fullName>
    </submittedName>
</protein>
<dbReference type="KEGG" id="kma:B9H00_09805"/>
<dbReference type="EMBL" id="CP021358">
    <property type="protein sequence ID" value="ART64702.1"/>
    <property type="molecule type" value="Genomic_DNA"/>
</dbReference>
<proteinExistence type="predicted"/>
<keyword evidence="4" id="KW-1185">Reference proteome</keyword>
<dbReference type="OrthoDB" id="3902805at2"/>